<evidence type="ECO:0000313" key="4">
    <source>
        <dbReference type="EMBL" id="MCF4120866.1"/>
    </source>
</evidence>
<keyword evidence="3" id="KW-0472">Membrane</keyword>
<dbReference type="RefSeq" id="WP_236088636.1">
    <property type="nucleotide sequence ID" value="NZ_JAKGSG010000025.1"/>
</dbReference>
<evidence type="ECO:0000256" key="2">
    <source>
        <dbReference type="SAM" id="MobiDB-lite"/>
    </source>
</evidence>
<comment type="caution">
    <text evidence="4">The sequence shown here is derived from an EMBL/GenBank/DDBJ whole genome shotgun (WGS) entry which is preliminary data.</text>
</comment>
<keyword evidence="1" id="KW-0175">Coiled coil</keyword>
<proteinExistence type="predicted"/>
<accession>A0AA41QD05</accession>
<gene>
    <name evidence="4" type="ORF">L1785_07725</name>
</gene>
<dbReference type="AlphaFoldDB" id="A0AA41QD05"/>
<protein>
    <submittedName>
        <fullName evidence="4">Uncharacterized protein</fullName>
    </submittedName>
</protein>
<feature type="transmembrane region" description="Helical" evidence="3">
    <location>
        <begin position="169"/>
        <end position="189"/>
    </location>
</feature>
<evidence type="ECO:0000313" key="5">
    <source>
        <dbReference type="Proteomes" id="UP001165405"/>
    </source>
</evidence>
<keyword evidence="3" id="KW-0812">Transmembrane</keyword>
<dbReference type="Proteomes" id="UP001165405">
    <property type="component" value="Unassembled WGS sequence"/>
</dbReference>
<evidence type="ECO:0000256" key="1">
    <source>
        <dbReference type="SAM" id="Coils"/>
    </source>
</evidence>
<organism evidence="4 5">
    <name type="scientific">Antribacter soli</name>
    <dbReference type="NCBI Taxonomy" id="2910976"/>
    <lineage>
        <taxon>Bacteria</taxon>
        <taxon>Bacillati</taxon>
        <taxon>Actinomycetota</taxon>
        <taxon>Actinomycetes</taxon>
        <taxon>Micrococcales</taxon>
        <taxon>Promicromonosporaceae</taxon>
        <taxon>Antribacter</taxon>
    </lineage>
</organism>
<sequence>MVTSTPPEDPADAATEIFSSAGPRHATPRKRTWAKPLTDLRASVQAQLGRLDVPGSIDDAFAGSPDVGPAAPDTRGWSAEDVASLASSALSLADTAASEACAARAEAGAAAMAAEAARMETMTARSEMSAAYGAAAAAQAEAAAARAEVDALHAELDTLHATTARNATIAWSAAGGAALLAVVSLVIALI</sequence>
<evidence type="ECO:0000256" key="3">
    <source>
        <dbReference type="SAM" id="Phobius"/>
    </source>
</evidence>
<dbReference type="EMBL" id="JAKGSG010000025">
    <property type="protein sequence ID" value="MCF4120866.1"/>
    <property type="molecule type" value="Genomic_DNA"/>
</dbReference>
<keyword evidence="5" id="KW-1185">Reference proteome</keyword>
<reference evidence="4" key="1">
    <citation type="submission" date="2022-01" db="EMBL/GenBank/DDBJ databases">
        <title>Antribacter sp. nov., isolated from Guizhou of China.</title>
        <authorList>
            <person name="Chengliang C."/>
            <person name="Ya Z."/>
        </authorList>
    </citation>
    <scope>NUCLEOTIDE SEQUENCE</scope>
    <source>
        <strain evidence="4">KLBMP 9083</strain>
    </source>
</reference>
<keyword evidence="3" id="KW-1133">Transmembrane helix</keyword>
<feature type="region of interest" description="Disordered" evidence="2">
    <location>
        <begin position="1"/>
        <end position="32"/>
    </location>
</feature>
<name>A0AA41QD05_9MICO</name>
<feature type="coiled-coil region" evidence="1">
    <location>
        <begin position="135"/>
        <end position="162"/>
    </location>
</feature>